<proteinExistence type="inferred from homology"/>
<keyword evidence="10" id="KW-1185">Reference proteome</keyword>
<dbReference type="GO" id="GO:0008324">
    <property type="term" value="F:monoatomic cation transmembrane transporter activity"/>
    <property type="evidence" value="ECO:0007669"/>
    <property type="project" value="InterPro"/>
</dbReference>
<evidence type="ECO:0000259" key="8">
    <source>
        <dbReference type="Pfam" id="PF01545"/>
    </source>
</evidence>
<dbReference type="AlphaFoldDB" id="A0A8C4RB29"/>
<dbReference type="Gene3D" id="1.20.1510.10">
    <property type="entry name" value="Cation efflux protein transmembrane domain"/>
    <property type="match status" value="1"/>
</dbReference>
<dbReference type="Pfam" id="PF01545">
    <property type="entry name" value="Cation_efflux"/>
    <property type="match status" value="1"/>
</dbReference>
<feature type="transmembrane region" description="Helical" evidence="7">
    <location>
        <begin position="101"/>
        <end position="121"/>
    </location>
</feature>
<dbReference type="GO" id="GO:0005783">
    <property type="term" value="C:endoplasmic reticulum"/>
    <property type="evidence" value="ECO:0007669"/>
    <property type="project" value="TreeGrafter"/>
</dbReference>
<feature type="transmembrane region" description="Helical" evidence="7">
    <location>
        <begin position="256"/>
        <end position="276"/>
    </location>
</feature>
<evidence type="ECO:0000256" key="4">
    <source>
        <dbReference type="ARBA" id="ARBA00022692"/>
    </source>
</evidence>
<evidence type="ECO:0000256" key="6">
    <source>
        <dbReference type="ARBA" id="ARBA00023136"/>
    </source>
</evidence>
<dbReference type="InterPro" id="IPR002524">
    <property type="entry name" value="Cation_efflux"/>
</dbReference>
<evidence type="ECO:0000256" key="5">
    <source>
        <dbReference type="ARBA" id="ARBA00022989"/>
    </source>
</evidence>
<dbReference type="GeneTree" id="ENSGT00390000008346"/>
<feature type="transmembrane region" description="Helical" evidence="7">
    <location>
        <begin position="203"/>
        <end position="226"/>
    </location>
</feature>
<dbReference type="GO" id="GO:0016020">
    <property type="term" value="C:membrane"/>
    <property type="evidence" value="ECO:0007669"/>
    <property type="project" value="UniProtKB-SubCell"/>
</dbReference>
<dbReference type="SUPFAM" id="SSF161111">
    <property type="entry name" value="Cation efflux protein transmembrane domain-like"/>
    <property type="match status" value="1"/>
</dbReference>
<dbReference type="GO" id="GO:0006882">
    <property type="term" value="P:intracellular zinc ion homeostasis"/>
    <property type="evidence" value="ECO:0007669"/>
    <property type="project" value="TreeGrafter"/>
</dbReference>
<feature type="transmembrane region" description="Helical" evidence="7">
    <location>
        <begin position="282"/>
        <end position="305"/>
    </location>
</feature>
<evidence type="ECO:0000256" key="1">
    <source>
        <dbReference type="ARBA" id="ARBA00004141"/>
    </source>
</evidence>
<comment type="subcellular location">
    <subcellularLocation>
        <location evidence="1">Membrane</location>
        <topology evidence="1">Multi-pass membrane protein</topology>
    </subcellularLocation>
</comment>
<dbReference type="GO" id="GO:0006829">
    <property type="term" value="P:zinc ion transport"/>
    <property type="evidence" value="ECO:0007669"/>
    <property type="project" value="InterPro"/>
</dbReference>
<feature type="transmembrane region" description="Helical" evidence="7">
    <location>
        <begin position="170"/>
        <end position="191"/>
    </location>
</feature>
<dbReference type="PANTHER" id="PTHR13414:SF9">
    <property type="entry name" value="PROTON-COUPLED ZINC ANTIPORTER SLC30A9, MITOCHONDRIAL"/>
    <property type="match status" value="1"/>
</dbReference>
<evidence type="ECO:0000256" key="3">
    <source>
        <dbReference type="ARBA" id="ARBA00022448"/>
    </source>
</evidence>
<comment type="similarity">
    <text evidence="2">Belongs to the cation diffusion facilitator (CDF) transporter (TC 2.A.4) family. SLC30A subfamily.</text>
</comment>
<evidence type="ECO:0000313" key="9">
    <source>
        <dbReference type="Ensembl" id="ENSEBUP00000027000.1"/>
    </source>
</evidence>
<dbReference type="InterPro" id="IPR040177">
    <property type="entry name" value="SLC30A9"/>
</dbReference>
<accession>A0A8C4RB29</accession>
<evidence type="ECO:0000313" key="10">
    <source>
        <dbReference type="Proteomes" id="UP000694388"/>
    </source>
</evidence>
<sequence>MLFPPPPNPLHCCHNLFLLFFPDHSQVIFSTCEKSFGEALTMTLKVSACLFDLMWKPRRSRCGAVTMLYKWRKTGGRKSKRNIVRPQSRTTGWFMKGPGRVVVVAIFVNGLNFVFKFIAWWHTGSASMFSECIHSLADTLNQAILALGIYHSIKNPDPDHPYGFSNMRYITSLISGVGIFMMGAGLSWYHGVVAMLHPHTVDSLTWVFCILGGSLVSEGATLLVAIRQVRKGARAKDMTFYEYVVRSRDPSTNVVLLEDAAAVLGLCIAGTCTGLTAITEQPIYDCIGSLAIGSLLGLVSAFLIYTNTQMLLGRSIQADQLQRITDLLENDPTIRAIHDVKATDMGMSKVRFKAEVDFDGRVLTRSYLERQDIEQMLNEIRQVQSAEALEAFMLKHGENIIDLLGSEIDRLEKELKVWSCFWLYSFNFFFGGGGF</sequence>
<keyword evidence="6 7" id="KW-0472">Membrane</keyword>
<dbReference type="PANTHER" id="PTHR13414">
    <property type="entry name" value="HUEL-CATION TRANSPORTER"/>
    <property type="match status" value="1"/>
</dbReference>
<protein>
    <submittedName>
        <fullName evidence="9">Solute carrier family 30 member 9</fullName>
    </submittedName>
</protein>
<feature type="domain" description="Cation efflux protein transmembrane" evidence="8">
    <location>
        <begin position="102"/>
        <end position="312"/>
    </location>
</feature>
<keyword evidence="4 7" id="KW-0812">Transmembrane</keyword>
<keyword evidence="3" id="KW-0813">Transport</keyword>
<reference evidence="9" key="2">
    <citation type="submission" date="2025-09" db="UniProtKB">
        <authorList>
            <consortium name="Ensembl"/>
        </authorList>
    </citation>
    <scope>IDENTIFICATION</scope>
</reference>
<evidence type="ECO:0000256" key="7">
    <source>
        <dbReference type="SAM" id="Phobius"/>
    </source>
</evidence>
<dbReference type="InterPro" id="IPR027469">
    <property type="entry name" value="Cation_efflux_TMD_sf"/>
</dbReference>
<dbReference type="InterPro" id="IPR058533">
    <property type="entry name" value="Cation_efflux_TM"/>
</dbReference>
<dbReference type="Ensembl" id="ENSEBUT00000027576.1">
    <property type="protein sequence ID" value="ENSEBUP00000027000.1"/>
    <property type="gene ID" value="ENSEBUG00000016601.1"/>
</dbReference>
<evidence type="ECO:0000256" key="2">
    <source>
        <dbReference type="ARBA" id="ARBA00008873"/>
    </source>
</evidence>
<keyword evidence="5 7" id="KW-1133">Transmembrane helix</keyword>
<organism evidence="9 10">
    <name type="scientific">Eptatretus burgeri</name>
    <name type="common">Inshore hagfish</name>
    <dbReference type="NCBI Taxonomy" id="7764"/>
    <lineage>
        <taxon>Eukaryota</taxon>
        <taxon>Metazoa</taxon>
        <taxon>Chordata</taxon>
        <taxon>Craniata</taxon>
        <taxon>Vertebrata</taxon>
        <taxon>Cyclostomata</taxon>
        <taxon>Myxini</taxon>
        <taxon>Myxiniformes</taxon>
        <taxon>Myxinidae</taxon>
        <taxon>Eptatretinae</taxon>
        <taxon>Eptatretus</taxon>
    </lineage>
</organism>
<reference evidence="9" key="1">
    <citation type="submission" date="2025-08" db="UniProtKB">
        <authorList>
            <consortium name="Ensembl"/>
        </authorList>
    </citation>
    <scope>IDENTIFICATION</scope>
</reference>
<dbReference type="Proteomes" id="UP000694388">
    <property type="component" value="Unplaced"/>
</dbReference>
<dbReference type="NCBIfam" id="TIGR01297">
    <property type="entry name" value="CDF"/>
    <property type="match status" value="1"/>
</dbReference>
<dbReference type="FunFam" id="1.20.1510.10:FF:000004">
    <property type="entry name" value="zinc transporter 9 isoform X1"/>
    <property type="match status" value="1"/>
</dbReference>
<name>A0A8C4RB29_EPTBU</name>